<keyword evidence="3" id="KW-1185">Reference proteome</keyword>
<feature type="region of interest" description="Disordered" evidence="1">
    <location>
        <begin position="1"/>
        <end position="76"/>
    </location>
</feature>
<feature type="compositionally biased region" description="Polar residues" evidence="1">
    <location>
        <begin position="19"/>
        <end position="31"/>
    </location>
</feature>
<dbReference type="EMBL" id="JASCZI010241782">
    <property type="protein sequence ID" value="MED6206840.1"/>
    <property type="molecule type" value="Genomic_DNA"/>
</dbReference>
<evidence type="ECO:0000313" key="3">
    <source>
        <dbReference type="Proteomes" id="UP001341840"/>
    </source>
</evidence>
<evidence type="ECO:0000256" key="1">
    <source>
        <dbReference type="SAM" id="MobiDB-lite"/>
    </source>
</evidence>
<comment type="caution">
    <text evidence="2">The sequence shown here is derived from an EMBL/GenBank/DDBJ whole genome shotgun (WGS) entry which is preliminary data.</text>
</comment>
<evidence type="ECO:0000313" key="2">
    <source>
        <dbReference type="EMBL" id="MED6206840.1"/>
    </source>
</evidence>
<sequence length="151" mass="16907">MSTKTIRPPPRRVPRPHNKSSPTLITPSSNGFLGPIKPNSGSPNTGPKQTLRVKKKERGDEEESGEEEKKKKMTTKEEVVAAGCLAHEYLTKGTLFGRMWEWDPQQHENSRSYVEVAQFLKNGGAHFPGVVNPSQLIRYLRVSPPSSQMEL</sequence>
<proteinExistence type="predicted"/>
<dbReference type="PANTHER" id="PTHR34657:SF4">
    <property type="entry name" value="EMBRYO SAC DEVELOPMENT ARREST 6"/>
    <property type="match status" value="1"/>
</dbReference>
<reference evidence="2 3" key="1">
    <citation type="journal article" date="2023" name="Plants (Basel)">
        <title>Bridging the Gap: Combining Genomics and Transcriptomics Approaches to Understand Stylosanthes scabra, an Orphan Legume from the Brazilian Caatinga.</title>
        <authorList>
            <person name="Ferreira-Neto J.R.C."/>
            <person name="da Silva M.D."/>
            <person name="Binneck E."/>
            <person name="de Melo N.F."/>
            <person name="da Silva R.H."/>
            <person name="de Melo A.L.T.M."/>
            <person name="Pandolfi V."/>
            <person name="Bustamante F.O."/>
            <person name="Brasileiro-Vidal A.C."/>
            <person name="Benko-Iseppon A.M."/>
        </authorList>
    </citation>
    <scope>NUCLEOTIDE SEQUENCE [LARGE SCALE GENOMIC DNA]</scope>
    <source>
        <tissue evidence="2">Leaves</tissue>
    </source>
</reference>
<gene>
    <name evidence="2" type="ORF">PIB30_030400</name>
</gene>
<dbReference type="PANTHER" id="PTHR34657">
    <property type="entry name" value="EMBRYO SAC DEVELOPMENT ARREST 6"/>
    <property type="match status" value="1"/>
</dbReference>
<dbReference type="Proteomes" id="UP001341840">
    <property type="component" value="Unassembled WGS sequence"/>
</dbReference>
<protein>
    <submittedName>
        <fullName evidence="2">Uncharacterized protein</fullName>
    </submittedName>
</protein>
<feature type="compositionally biased region" description="Basic and acidic residues" evidence="1">
    <location>
        <begin position="67"/>
        <end position="76"/>
    </location>
</feature>
<feature type="compositionally biased region" description="Basic residues" evidence="1">
    <location>
        <begin position="9"/>
        <end position="18"/>
    </location>
</feature>
<organism evidence="2 3">
    <name type="scientific">Stylosanthes scabra</name>
    <dbReference type="NCBI Taxonomy" id="79078"/>
    <lineage>
        <taxon>Eukaryota</taxon>
        <taxon>Viridiplantae</taxon>
        <taxon>Streptophyta</taxon>
        <taxon>Embryophyta</taxon>
        <taxon>Tracheophyta</taxon>
        <taxon>Spermatophyta</taxon>
        <taxon>Magnoliopsida</taxon>
        <taxon>eudicotyledons</taxon>
        <taxon>Gunneridae</taxon>
        <taxon>Pentapetalae</taxon>
        <taxon>rosids</taxon>
        <taxon>fabids</taxon>
        <taxon>Fabales</taxon>
        <taxon>Fabaceae</taxon>
        <taxon>Papilionoideae</taxon>
        <taxon>50 kb inversion clade</taxon>
        <taxon>dalbergioids sensu lato</taxon>
        <taxon>Dalbergieae</taxon>
        <taxon>Pterocarpus clade</taxon>
        <taxon>Stylosanthes</taxon>
    </lineage>
</organism>
<name>A0ABU6YBX1_9FABA</name>
<accession>A0ABU6YBX1</accession>
<feature type="compositionally biased region" description="Polar residues" evidence="1">
    <location>
        <begin position="39"/>
        <end position="48"/>
    </location>
</feature>